<reference evidence="7 8" key="1">
    <citation type="journal article" date="2015" name="Nat. Commun.">
        <title>Outbred genome sequencing and CRISPR/Cas9 gene editing in butterflies.</title>
        <authorList>
            <person name="Li X."/>
            <person name="Fan D."/>
            <person name="Zhang W."/>
            <person name="Liu G."/>
            <person name="Zhang L."/>
            <person name="Zhao L."/>
            <person name="Fang X."/>
            <person name="Chen L."/>
            <person name="Dong Y."/>
            <person name="Chen Y."/>
            <person name="Ding Y."/>
            <person name="Zhao R."/>
            <person name="Feng M."/>
            <person name="Zhu Y."/>
            <person name="Feng Y."/>
            <person name="Jiang X."/>
            <person name="Zhu D."/>
            <person name="Xiang H."/>
            <person name="Feng X."/>
            <person name="Li S."/>
            <person name="Wang J."/>
            <person name="Zhang G."/>
            <person name="Kronforst M.R."/>
            <person name="Wang W."/>
        </authorList>
    </citation>
    <scope>NUCLEOTIDE SEQUENCE [LARGE SCALE GENOMIC DNA]</scope>
    <source>
        <strain evidence="7">Ya'a_city_454_Px</strain>
        <tissue evidence="7">Whole body</tissue>
    </source>
</reference>
<dbReference type="SMART" id="SM00192">
    <property type="entry name" value="LDLa"/>
    <property type="match status" value="12"/>
</dbReference>
<feature type="disulfide bond" evidence="2">
    <location>
        <begin position="667"/>
        <end position="685"/>
    </location>
</feature>
<feature type="disulfide bond" evidence="2">
    <location>
        <begin position="47"/>
        <end position="59"/>
    </location>
</feature>
<dbReference type="PROSITE" id="PS00134">
    <property type="entry name" value="TRYPSIN_HIS"/>
    <property type="match status" value="3"/>
</dbReference>
<dbReference type="PANTHER" id="PTHR24252">
    <property type="entry name" value="ACROSIN-RELATED"/>
    <property type="match status" value="1"/>
</dbReference>
<dbReference type="SMART" id="SM00032">
    <property type="entry name" value="CCP"/>
    <property type="match status" value="4"/>
</dbReference>
<organism evidence="7 8">
    <name type="scientific">Papilio xuthus</name>
    <name type="common">Asian swallowtail butterfly</name>
    <dbReference type="NCBI Taxonomy" id="66420"/>
    <lineage>
        <taxon>Eukaryota</taxon>
        <taxon>Metazoa</taxon>
        <taxon>Ecdysozoa</taxon>
        <taxon>Arthropoda</taxon>
        <taxon>Hexapoda</taxon>
        <taxon>Insecta</taxon>
        <taxon>Pterygota</taxon>
        <taxon>Neoptera</taxon>
        <taxon>Endopterygota</taxon>
        <taxon>Lepidoptera</taxon>
        <taxon>Glossata</taxon>
        <taxon>Ditrysia</taxon>
        <taxon>Papilionoidea</taxon>
        <taxon>Papilionidae</taxon>
        <taxon>Papilioninae</taxon>
        <taxon>Papilio</taxon>
    </lineage>
</organism>
<protein>
    <submittedName>
        <fullName evidence="7">Limulus clotting factor C</fullName>
    </submittedName>
</protein>
<sequence length="1817" mass="201932">MWDKTYYVFLVTLVSVLQASVVYDVYDRGTHWHNISHSRQKRDEPDCSMNEWRCNEGTCVRINSDCDGIIDCPDGSDETFELCRNHECDAFTFRCNYGACVDESAPCNHKQECPDDSDEQLPRCKGQTIIEGDKFRCLDGQLLPLDRRCNGIVDCNDRSDETLSSCAELTCNEDQFQCEYGGCVDAEAQCNRTIECVDESDEKVELCGVRTLIRPTTPEPVTEPPKCTIPEAPTNGSYNVIRETNTTEVDYLSLEYSCDQGFKLVGEVKVVCLNGIWQEKPRCIQTCELIKHLSVDYECFEESGKPRACYTEEIEGTVVKTSCKAPHYYSPVELPYMHCIQGVWTSGPACAVECGVQPPKSTPLVLRGRDARFAEVPWHVGIYFKNPMSKTHVQICGGSLISNTVVLSAAHCFWNEDIRGLNRPMWYSLAVGKLYRDWNHPNDELYVQKSGVSDIIVPKLYRGLELYYKNDIALVFATQAFQYKPHVVPVCLDFTEELGNLQLRNGNRGKAAGWGLTTGLAGSEAPRLKVIELPYENYESCLNLTSPALSRYLTYDDKICAGSLDGEALCRGDSGGGLAFPWDEDGKARFYLRGVASTSPPSNDVTVICDTMKKLYDINYGICIFEIKASVLYNNDFIRSYESYSRNVSLIRNKRDLDECSYNEYECKDGSCVRANSDCDGVYDCVDGSDESFSICRNRKCRANQFRCNYGACIDRYNDVCNKRVDCVDGSDELTEKCTGIKLTDGDNFICRNGQLIPKKGRCDGVNDCADGTDENIAACVNITCDVGQFVCEYGGCVDGKSLCNGTAECRDGSDERLDICGRLTLIKVTDVSTTQAPVVTPKCVLPPEPQNGVYRIISETNSSDADYVYLQYDCYPGFRLIGEPKILCWRGVWPRIPYCIQTCPLRKDPSIEYQCTEEDLETPRQCEEEEVEGAIVRPACKQPHYYSPVELPYMQCSQGAWSSGPVCVAECGTTPPIVSQLVLGGETARNGEVPWHAGIYVKNPSLNNYQQICGGSLVSTTVILSAAHCFWNEVTKRLENKHNYAVAVGKLYRDWDHVKDERFVQKSNISKIAVPKLYRGIELDYHHDIAVVVVTKPFEYKLHVSPVCLDFRPDFNNEQLQSGQLGKAAGWGLTTKYRGSESQELKVIELPYEDLDRCINLTSRQLKHYVVYDKICAGSLDGEALCRGDSGGGLAFLSEVSGVSRYYLRGIASTSPLNDQWQCNGGRCINVDSICDGVPDCRDGSDEVHALCRKMRCPSNLFRCAYGACVSGNAPCNGRVDCADASDELSPICRTNSDEINGQYKCINGQLIPAENRCDGTPDCNDGSDETVRSCAAMSCLPYLFQCAYGACAEQGAECNGINDCADGSDESIELCGNQTIPHTTKSTPRTTTQPTIVTNINSKCKLPDYPQHGTYDVIGSPNAVPGQILNTPTLKFTCNTGYGLDDPSNIYCSDGIWSAAIPRCLRQCKDIDNPTASYECDMVYGNNTKSSWPCREYELEGTRAAATCKPHYYWNGAKIKAHCVDGKWENVMKCLPNCGTVVDKSTELVIGGKVAVRGELTWHAGIYKLSPDARQYDQICGGSLIKRSTIVSAAHCFYDDNNEALHPAKNFAAALGKIYRSWGDTRDNDAQKRYVKNIHIPETYKGRENNHQDDIALVIVDKPFTYTSYIRPVCLDFKLDFEMGQLQPGNMGKVAGWGMKDTSGQASDVLKVVELPVVDFKVCWDRAPFDFKASITSNKFCAGYYNGTALCQGDSGGGLSFPSEESSVIRYYLRGIVSTSPASVDQDLCNAMTVTTFTKVTLQEAFFSEYLREEY</sequence>
<dbReference type="Gene3D" id="4.10.400.10">
    <property type="entry name" value="Low-density Lipoprotein Receptor"/>
    <property type="match status" value="12"/>
</dbReference>
<keyword evidence="4" id="KW-0732">Signal</keyword>
<feature type="disulfide bond" evidence="2">
    <location>
        <begin position="1224"/>
        <end position="1242"/>
    </location>
</feature>
<keyword evidence="1 2" id="KW-1015">Disulfide bond</keyword>
<feature type="disulfide bond" evidence="2">
    <location>
        <begin position="660"/>
        <end position="672"/>
    </location>
</feature>
<feature type="disulfide bond" evidence="2">
    <location>
        <begin position="95"/>
        <end position="113"/>
    </location>
</feature>
<dbReference type="Pfam" id="PF00089">
    <property type="entry name" value="Trypsin"/>
    <property type="match status" value="3"/>
</dbReference>
<evidence type="ECO:0000256" key="4">
    <source>
        <dbReference type="SAM" id="SignalP"/>
    </source>
</evidence>
<feature type="disulfide bond" evidence="2">
    <location>
        <begin position="1258"/>
        <end position="1270"/>
    </location>
</feature>
<dbReference type="Pfam" id="PF00057">
    <property type="entry name" value="Ldl_recept_a"/>
    <property type="match status" value="12"/>
</dbReference>
<dbReference type="CDD" id="cd00112">
    <property type="entry name" value="LDLa"/>
    <property type="match status" value="12"/>
</dbReference>
<gene>
    <name evidence="7" type="ORF">RR46_05414</name>
</gene>
<dbReference type="InterPro" id="IPR036055">
    <property type="entry name" value="LDL_receptor-like_sf"/>
</dbReference>
<feature type="disulfide bond" evidence="2">
    <location>
        <begin position="171"/>
        <end position="183"/>
    </location>
</feature>
<feature type="domain" description="Peptidase S1" evidence="5">
    <location>
        <begin position="365"/>
        <end position="656"/>
    </location>
</feature>
<keyword evidence="8" id="KW-1185">Reference proteome</keyword>
<evidence type="ECO:0000256" key="3">
    <source>
        <dbReference type="PROSITE-ProRule" id="PRU00302"/>
    </source>
</evidence>
<dbReference type="PROSITE" id="PS50068">
    <property type="entry name" value="LDLRA_2"/>
    <property type="match status" value="12"/>
</dbReference>
<evidence type="ECO:0000256" key="2">
    <source>
        <dbReference type="PROSITE-ProRule" id="PRU00124"/>
    </source>
</evidence>
<feature type="disulfide bond" evidence="2">
    <location>
        <begin position="178"/>
        <end position="196"/>
    </location>
</feature>
<dbReference type="InterPro" id="IPR035976">
    <property type="entry name" value="Sushi/SCR/CCP_sf"/>
</dbReference>
<dbReference type="Proteomes" id="UP000053268">
    <property type="component" value="Unassembled WGS sequence"/>
</dbReference>
<evidence type="ECO:0000259" key="6">
    <source>
        <dbReference type="PROSITE" id="PS50923"/>
    </source>
</evidence>
<feature type="signal peptide" evidence="4">
    <location>
        <begin position="1"/>
        <end position="19"/>
    </location>
</feature>
<feature type="disulfide bond" evidence="2">
    <location>
        <begin position="137"/>
        <end position="155"/>
    </location>
</feature>
<feature type="disulfide bond" evidence="2">
    <location>
        <begin position="701"/>
        <end position="713"/>
    </location>
</feature>
<dbReference type="Gene3D" id="2.40.10.10">
    <property type="entry name" value="Trypsin-like serine proteases"/>
    <property type="match status" value="4"/>
</dbReference>
<feature type="domain" description="Peptidase S1" evidence="5">
    <location>
        <begin position="1551"/>
        <end position="1817"/>
    </location>
</feature>
<dbReference type="STRING" id="66420.A0A194Q760"/>
<dbReference type="CDD" id="cd00190">
    <property type="entry name" value="Tryp_SPc"/>
    <property type="match status" value="2"/>
</dbReference>
<dbReference type="InterPro" id="IPR023415">
    <property type="entry name" value="LDLR_class-A_CS"/>
</dbReference>
<keyword evidence="3" id="KW-0768">Sushi</keyword>
<proteinExistence type="predicted"/>
<dbReference type="SMART" id="SM00020">
    <property type="entry name" value="Tryp_SPc"/>
    <property type="match status" value="3"/>
</dbReference>
<dbReference type="InterPro" id="IPR001254">
    <property type="entry name" value="Trypsin_dom"/>
</dbReference>
<feature type="disulfide bond" evidence="2">
    <location>
        <begin position="88"/>
        <end position="100"/>
    </location>
</feature>
<feature type="chain" id="PRO_5008264116" evidence="4">
    <location>
        <begin position="20"/>
        <end position="1817"/>
    </location>
</feature>
<dbReference type="PRINTS" id="PR00261">
    <property type="entry name" value="LDLRECEPTOR"/>
</dbReference>
<dbReference type="SUPFAM" id="SSF57424">
    <property type="entry name" value="LDL receptor-like module"/>
    <property type="match status" value="12"/>
</dbReference>
<feature type="domain" description="Sushi" evidence="6">
    <location>
        <begin position="1404"/>
        <end position="1468"/>
    </location>
</feature>
<dbReference type="PANTHER" id="PTHR24252:SF7">
    <property type="entry name" value="HYALIN"/>
    <property type="match status" value="1"/>
</dbReference>
<feature type="disulfide bond" evidence="2">
    <location>
        <begin position="1341"/>
        <end position="1353"/>
    </location>
</feature>
<dbReference type="SUPFAM" id="SSF57535">
    <property type="entry name" value="Complement control module/SCR domain"/>
    <property type="match status" value="3"/>
</dbReference>
<evidence type="ECO:0000259" key="5">
    <source>
        <dbReference type="PROSITE" id="PS50240"/>
    </source>
</evidence>
<dbReference type="Gene3D" id="2.10.70.10">
    <property type="entry name" value="Complement Module, domain 1"/>
    <property type="match status" value="3"/>
</dbReference>
<evidence type="ECO:0000313" key="8">
    <source>
        <dbReference type="Proteomes" id="UP000053268"/>
    </source>
</evidence>
<feature type="disulfide bond" evidence="2">
    <location>
        <begin position="1265"/>
        <end position="1283"/>
    </location>
</feature>
<dbReference type="PROSITE" id="PS50923">
    <property type="entry name" value="SUSHI"/>
    <property type="match status" value="3"/>
</dbReference>
<accession>A0A194Q760</accession>
<dbReference type="InterPro" id="IPR000436">
    <property type="entry name" value="Sushi_SCR_CCP_dom"/>
</dbReference>
<dbReference type="SUPFAM" id="SSF50494">
    <property type="entry name" value="Trypsin-like serine proteases"/>
    <property type="match status" value="3"/>
</dbReference>
<dbReference type="InterPro" id="IPR002172">
    <property type="entry name" value="LDrepeatLR_classA_rpt"/>
</dbReference>
<dbReference type="InterPro" id="IPR043504">
    <property type="entry name" value="Peptidase_S1_PA_chymotrypsin"/>
</dbReference>
<dbReference type="EMBL" id="KQ459580">
    <property type="protein sequence ID" value="KPI99230.1"/>
    <property type="molecule type" value="Genomic_DNA"/>
</dbReference>
<evidence type="ECO:0000313" key="7">
    <source>
        <dbReference type="EMBL" id="KPI99230.1"/>
    </source>
</evidence>
<feature type="disulfide bond" evidence="2">
    <location>
        <begin position="1307"/>
        <end position="1325"/>
    </location>
</feature>
<feature type="disulfide bond" evidence="2">
    <location>
        <begin position="54"/>
        <end position="72"/>
    </location>
</feature>
<dbReference type="PROSITE" id="PS01209">
    <property type="entry name" value="LDLRA_1"/>
    <property type="match status" value="7"/>
</dbReference>
<feature type="disulfide bond" evidence="2">
    <location>
        <begin position="785"/>
        <end position="797"/>
    </location>
</feature>
<evidence type="ECO:0000256" key="1">
    <source>
        <dbReference type="ARBA" id="ARBA00023157"/>
    </source>
</evidence>
<dbReference type="InterPro" id="IPR009003">
    <property type="entry name" value="Peptidase_S1_PA"/>
</dbReference>
<comment type="caution">
    <text evidence="3">Lacks conserved residue(s) required for the propagation of feature annotation.</text>
</comment>
<dbReference type="GO" id="GO:0006508">
    <property type="term" value="P:proteolysis"/>
    <property type="evidence" value="ECO:0007669"/>
    <property type="project" value="InterPro"/>
</dbReference>
<name>A0A194Q760_PAPXU</name>
<dbReference type="GO" id="GO:0004252">
    <property type="term" value="F:serine-type endopeptidase activity"/>
    <property type="evidence" value="ECO:0007669"/>
    <property type="project" value="InterPro"/>
</dbReference>
<dbReference type="PROSITE" id="PS50240">
    <property type="entry name" value="TRYPSIN_DOM"/>
    <property type="match status" value="3"/>
</dbReference>
<feature type="disulfide bond" evidence="2">
    <location>
        <begin position="792"/>
        <end position="810"/>
    </location>
</feature>
<feature type="domain" description="Peptidase S1" evidence="5">
    <location>
        <begin position="983"/>
        <end position="1224"/>
    </location>
</feature>
<feature type="disulfide bond" evidence="2">
    <location>
        <begin position="1348"/>
        <end position="1366"/>
    </location>
</feature>
<feature type="domain" description="Sushi" evidence="6">
    <location>
        <begin position="225"/>
        <end position="285"/>
    </location>
</feature>
<dbReference type="InterPro" id="IPR018114">
    <property type="entry name" value="TRYPSIN_HIS"/>
</dbReference>
<dbReference type="CDD" id="cd00033">
    <property type="entry name" value="CCP"/>
    <property type="match status" value="3"/>
</dbReference>
<feature type="disulfide bond" evidence="2">
    <location>
        <begin position="751"/>
        <end position="769"/>
    </location>
</feature>
<dbReference type="Pfam" id="PF00084">
    <property type="entry name" value="Sushi"/>
    <property type="match status" value="2"/>
</dbReference>
<feature type="domain" description="Sushi" evidence="6">
    <location>
        <begin position="842"/>
        <end position="902"/>
    </location>
</feature>